<keyword evidence="2" id="KW-1185">Reference proteome</keyword>
<dbReference type="AlphaFoldDB" id="A0A392RE74"/>
<sequence length="58" mass="6367">MSVLSMSKSLLLNSPLTRVQVLPKPTPRVSPPFLLSPLIHLRETAQPSAQSLQHHSAK</sequence>
<feature type="non-terminal residue" evidence="1">
    <location>
        <position position="58"/>
    </location>
</feature>
<dbReference type="Proteomes" id="UP000265520">
    <property type="component" value="Unassembled WGS sequence"/>
</dbReference>
<protein>
    <submittedName>
        <fullName evidence="1">Uncharacterized protein</fullName>
    </submittedName>
</protein>
<dbReference type="EMBL" id="LXQA010218360">
    <property type="protein sequence ID" value="MCI34928.1"/>
    <property type="molecule type" value="Genomic_DNA"/>
</dbReference>
<name>A0A392RE74_9FABA</name>
<organism evidence="1 2">
    <name type="scientific">Trifolium medium</name>
    <dbReference type="NCBI Taxonomy" id="97028"/>
    <lineage>
        <taxon>Eukaryota</taxon>
        <taxon>Viridiplantae</taxon>
        <taxon>Streptophyta</taxon>
        <taxon>Embryophyta</taxon>
        <taxon>Tracheophyta</taxon>
        <taxon>Spermatophyta</taxon>
        <taxon>Magnoliopsida</taxon>
        <taxon>eudicotyledons</taxon>
        <taxon>Gunneridae</taxon>
        <taxon>Pentapetalae</taxon>
        <taxon>rosids</taxon>
        <taxon>fabids</taxon>
        <taxon>Fabales</taxon>
        <taxon>Fabaceae</taxon>
        <taxon>Papilionoideae</taxon>
        <taxon>50 kb inversion clade</taxon>
        <taxon>NPAAA clade</taxon>
        <taxon>Hologalegina</taxon>
        <taxon>IRL clade</taxon>
        <taxon>Trifolieae</taxon>
        <taxon>Trifolium</taxon>
    </lineage>
</organism>
<evidence type="ECO:0000313" key="2">
    <source>
        <dbReference type="Proteomes" id="UP000265520"/>
    </source>
</evidence>
<proteinExistence type="predicted"/>
<accession>A0A392RE74</accession>
<comment type="caution">
    <text evidence="1">The sequence shown here is derived from an EMBL/GenBank/DDBJ whole genome shotgun (WGS) entry which is preliminary data.</text>
</comment>
<reference evidence="1 2" key="1">
    <citation type="journal article" date="2018" name="Front. Plant Sci.">
        <title>Red Clover (Trifolium pratense) and Zigzag Clover (T. medium) - A Picture of Genomic Similarities and Differences.</title>
        <authorList>
            <person name="Dluhosova J."/>
            <person name="Istvanek J."/>
            <person name="Nedelnik J."/>
            <person name="Repkova J."/>
        </authorList>
    </citation>
    <scope>NUCLEOTIDE SEQUENCE [LARGE SCALE GENOMIC DNA]</scope>
    <source>
        <strain evidence="2">cv. 10/8</strain>
        <tissue evidence="1">Leaf</tissue>
    </source>
</reference>
<evidence type="ECO:0000313" key="1">
    <source>
        <dbReference type="EMBL" id="MCI34928.1"/>
    </source>
</evidence>